<keyword evidence="4" id="KW-1185">Reference proteome</keyword>
<evidence type="ECO:0000313" key="3">
    <source>
        <dbReference type="EMBL" id="QQM47018.1"/>
    </source>
</evidence>
<gene>
    <name evidence="3" type="ORF">JEQ17_30555</name>
</gene>
<proteinExistence type="predicted"/>
<dbReference type="KEGG" id="slf:JEQ17_30555"/>
<dbReference type="InterPro" id="IPR024775">
    <property type="entry name" value="DinB-like"/>
</dbReference>
<organism evidence="3 4">
    <name type="scientific">Streptomyces liliifuscus</name>
    <dbReference type="NCBI Taxonomy" id="2797636"/>
    <lineage>
        <taxon>Bacteria</taxon>
        <taxon>Bacillati</taxon>
        <taxon>Actinomycetota</taxon>
        <taxon>Actinomycetes</taxon>
        <taxon>Kitasatosporales</taxon>
        <taxon>Streptomycetaceae</taxon>
        <taxon>Streptomyces</taxon>
    </lineage>
</organism>
<accession>A0A7T7L5W6</accession>
<dbReference type="InterPro" id="IPR034660">
    <property type="entry name" value="DinB/YfiT-like"/>
</dbReference>
<feature type="domain" description="DinB-like" evidence="2">
    <location>
        <begin position="64"/>
        <end position="217"/>
    </location>
</feature>
<sequence length="241" mass="27101">MTSLPRFPRALNPRAQQDSSRPAGLRRIVRAGLCTPFDNRFPSGVTACQSRPVTVSRCELLHRQFELTWSLFEYHLERLEDEDFLWEPGPLCWTVRPDGDGDGRWVADWADAEPDPIPVPTIGWVSWHIGWWWSVAADHAQGRVPRERTEIVWPGDGKAAVAWLRGLREEWLAVLERFTDAELDAVAPFPWQNDPEYTVAHMAGWVNAELMKNVAEIGQLRLLRAASGAGSSTGMGMGMGT</sequence>
<dbReference type="Proteomes" id="UP000595636">
    <property type="component" value="Chromosome"/>
</dbReference>
<dbReference type="Pfam" id="PF12867">
    <property type="entry name" value="DinB_2"/>
    <property type="match status" value="1"/>
</dbReference>
<protein>
    <submittedName>
        <fullName evidence="3">DinB family protein</fullName>
    </submittedName>
</protein>
<feature type="region of interest" description="Disordered" evidence="1">
    <location>
        <begin position="1"/>
        <end position="23"/>
    </location>
</feature>
<dbReference type="SUPFAM" id="SSF109854">
    <property type="entry name" value="DinB/YfiT-like putative metalloenzymes"/>
    <property type="match status" value="1"/>
</dbReference>
<evidence type="ECO:0000259" key="2">
    <source>
        <dbReference type="Pfam" id="PF12867"/>
    </source>
</evidence>
<dbReference type="Gene3D" id="1.20.120.450">
    <property type="entry name" value="dinb family like domain"/>
    <property type="match status" value="1"/>
</dbReference>
<evidence type="ECO:0000313" key="4">
    <source>
        <dbReference type="Proteomes" id="UP000595636"/>
    </source>
</evidence>
<dbReference type="EMBL" id="CP066831">
    <property type="protein sequence ID" value="QQM47018.1"/>
    <property type="molecule type" value="Genomic_DNA"/>
</dbReference>
<evidence type="ECO:0000256" key="1">
    <source>
        <dbReference type="SAM" id="MobiDB-lite"/>
    </source>
</evidence>
<name>A0A7T7L5W6_9ACTN</name>
<reference evidence="3 4" key="1">
    <citation type="submission" date="2020-12" db="EMBL/GenBank/DDBJ databases">
        <title>A novel species.</title>
        <authorList>
            <person name="Li K."/>
        </authorList>
    </citation>
    <scope>NUCLEOTIDE SEQUENCE [LARGE SCALE GENOMIC DNA]</scope>
    <source>
        <strain evidence="3 4">ZYC-3</strain>
    </source>
</reference>
<dbReference type="AlphaFoldDB" id="A0A7T7L5W6"/>